<dbReference type="EMBL" id="JABANE010000042">
    <property type="protein sequence ID" value="NME69457.1"/>
    <property type="molecule type" value="Genomic_DNA"/>
</dbReference>
<keyword evidence="2" id="KW-1185">Reference proteome</keyword>
<evidence type="ECO:0000313" key="1">
    <source>
        <dbReference type="EMBL" id="NME69457.1"/>
    </source>
</evidence>
<proteinExistence type="predicted"/>
<dbReference type="PROSITE" id="PS51257">
    <property type="entry name" value="PROKAR_LIPOPROTEIN"/>
    <property type="match status" value="1"/>
</dbReference>
<comment type="caution">
    <text evidence="1">The sequence shown here is derived from an EMBL/GenBank/DDBJ whole genome shotgun (WGS) entry which is preliminary data.</text>
</comment>
<dbReference type="Proteomes" id="UP000576082">
    <property type="component" value="Unassembled WGS sequence"/>
</dbReference>
<protein>
    <recommendedName>
        <fullName evidence="3">DUF4249 family protein</fullName>
    </recommendedName>
</protein>
<evidence type="ECO:0000313" key="2">
    <source>
        <dbReference type="Proteomes" id="UP000576082"/>
    </source>
</evidence>
<evidence type="ECO:0008006" key="3">
    <source>
        <dbReference type="Google" id="ProtNLM"/>
    </source>
</evidence>
<gene>
    <name evidence="1" type="ORF">HHU12_15885</name>
</gene>
<reference evidence="1 2" key="1">
    <citation type="submission" date="2020-04" db="EMBL/GenBank/DDBJ databases">
        <title>Flammeovirga sp. SR4, a novel species isolated from seawater.</title>
        <authorList>
            <person name="Wang X."/>
        </authorList>
    </citation>
    <scope>NUCLEOTIDE SEQUENCE [LARGE SCALE GENOMIC DNA]</scope>
    <source>
        <strain evidence="1 2">ATCC 23126</strain>
    </source>
</reference>
<name>A0A7X9RVG9_9BACT</name>
<dbReference type="RefSeq" id="WP_169657733.1">
    <property type="nucleotide sequence ID" value="NZ_JABANE010000042.1"/>
</dbReference>
<accession>A0A7X9RVG9</accession>
<dbReference type="AlphaFoldDB" id="A0A7X9RVG9"/>
<sequence>MKLNIWIVLLLLLGCSAEEEWINIPSNSERFFSVEAYLTDNRKIEITVINNILLTDELIVKPVWYADVFVSNNEQEYALKNLTYTRSADNRFINYVSDDDISFEEGTLSLSIDYKDSIFLTAEASVLSPVTLDSVLLYDSQNVGFYFEKGEDTEYYKTLVYVYLKDTMKEVNQIHHIDATQNTLVINETIDELMDADSAYYILSKISKDHYMYERSVRNAILANIEPTVKADTIYSNIQNAKGIFTFMSNDTIKVDLSEIELGERIVISN</sequence>
<organism evidence="1 2">
    <name type="scientific">Flammeovirga aprica JL-4</name>
    <dbReference type="NCBI Taxonomy" id="694437"/>
    <lineage>
        <taxon>Bacteria</taxon>
        <taxon>Pseudomonadati</taxon>
        <taxon>Bacteroidota</taxon>
        <taxon>Cytophagia</taxon>
        <taxon>Cytophagales</taxon>
        <taxon>Flammeovirgaceae</taxon>
        <taxon>Flammeovirga</taxon>
    </lineage>
</organism>